<reference evidence="3 4" key="1">
    <citation type="journal article" date="2015" name="Genome Biol. Evol.">
        <title>The genome of winter moth (Operophtera brumata) provides a genomic perspective on sexual dimorphism and phenology.</title>
        <authorList>
            <person name="Derks M.F."/>
            <person name="Smit S."/>
            <person name="Salis L."/>
            <person name="Schijlen E."/>
            <person name="Bossers A."/>
            <person name="Mateman C."/>
            <person name="Pijl A.S."/>
            <person name="de Ridder D."/>
            <person name="Groenen M.A."/>
            <person name="Visser M.E."/>
            <person name="Megens H.J."/>
        </authorList>
    </citation>
    <scope>NUCLEOTIDE SEQUENCE [LARGE SCALE GENOMIC DNA]</scope>
    <source>
        <strain evidence="3">WM2013NL</strain>
        <tissue evidence="3">Head and thorax</tissue>
    </source>
</reference>
<dbReference type="GO" id="GO:0001156">
    <property type="term" value="F:TFIIIC-class transcription factor complex binding"/>
    <property type="evidence" value="ECO:0007669"/>
    <property type="project" value="TreeGrafter"/>
</dbReference>
<name>A0A0L7L3G6_OPEBR</name>
<dbReference type="InterPro" id="IPR039467">
    <property type="entry name" value="TFIIIB_B''_Myb"/>
</dbReference>
<dbReference type="InterPro" id="IPR009057">
    <property type="entry name" value="Homeodomain-like_sf"/>
</dbReference>
<dbReference type="GO" id="GO:0070898">
    <property type="term" value="P:RNA polymerase III preinitiation complex assembly"/>
    <property type="evidence" value="ECO:0007669"/>
    <property type="project" value="TreeGrafter"/>
</dbReference>
<dbReference type="PANTHER" id="PTHR22929">
    <property type="entry name" value="RNA POLYMERASE III TRANSCRIPTION INITIATION FACTOR B"/>
    <property type="match status" value="1"/>
</dbReference>
<feature type="domain" description="Transcription factor TFIIIB component B'' Myb" evidence="2">
    <location>
        <begin position="19"/>
        <end position="86"/>
    </location>
</feature>
<dbReference type="STRING" id="104452.A0A0L7L3G6"/>
<dbReference type="Pfam" id="PF15963">
    <property type="entry name" value="Myb_DNA-bind_7"/>
    <property type="match status" value="1"/>
</dbReference>
<comment type="caution">
    <text evidence="3">The sequence shown here is derived from an EMBL/GenBank/DDBJ whole genome shotgun (WGS) entry which is preliminary data.</text>
</comment>
<protein>
    <recommendedName>
        <fullName evidence="2">Transcription factor TFIIIB component B'' Myb domain-containing protein</fullName>
    </recommendedName>
</protein>
<dbReference type="SUPFAM" id="SSF46689">
    <property type="entry name" value="Homeodomain-like"/>
    <property type="match status" value="1"/>
</dbReference>
<dbReference type="GO" id="GO:0005634">
    <property type="term" value="C:nucleus"/>
    <property type="evidence" value="ECO:0007669"/>
    <property type="project" value="UniProtKB-SubCell"/>
</dbReference>
<sequence>IGESVVREGAWGGAGSRAYRRTPRTADWSDAETVRFYRALAAMGTDFTLMQPLFPNRNRRDLKLKIFGQSTGIPSTMDEYVKFQEERKRKSAEKRPRKKKEIAEFVPASATPMKGVVPTASPAPTSSPSLATLTLLDRHTKLKQIAPKKPMTRHDMATIMKEVPLPLMPPNIEKGSLVVLTVNDPQSPSRKMLQTYIAQGPGNLTPVSLPANFLNSVVGFMKRSNSPIPTTVVGSPVTLERSKTPNIISPRKRKSSYTITQL</sequence>
<dbReference type="AlphaFoldDB" id="A0A0L7L3G6"/>
<feature type="non-terminal residue" evidence="3">
    <location>
        <position position="1"/>
    </location>
</feature>
<dbReference type="PANTHER" id="PTHR22929:SF0">
    <property type="entry name" value="TRANSCRIPTION FACTOR TFIIIB COMPONENT B'' HOMOLOG"/>
    <property type="match status" value="1"/>
</dbReference>
<accession>A0A0L7L3G6</accession>
<keyword evidence="4" id="KW-1185">Reference proteome</keyword>
<evidence type="ECO:0000313" key="4">
    <source>
        <dbReference type="Proteomes" id="UP000037510"/>
    </source>
</evidence>
<comment type="subcellular location">
    <subcellularLocation>
        <location evidence="1">Nucleus</location>
    </subcellularLocation>
</comment>
<evidence type="ECO:0000313" key="3">
    <source>
        <dbReference type="EMBL" id="KOB70043.1"/>
    </source>
</evidence>
<evidence type="ECO:0000259" key="2">
    <source>
        <dbReference type="Pfam" id="PF15963"/>
    </source>
</evidence>
<dbReference type="GO" id="GO:0000126">
    <property type="term" value="C:transcription factor TFIIIB complex"/>
    <property type="evidence" value="ECO:0007669"/>
    <property type="project" value="TreeGrafter"/>
</dbReference>
<dbReference type="Proteomes" id="UP000037510">
    <property type="component" value="Unassembled WGS sequence"/>
</dbReference>
<organism evidence="3 4">
    <name type="scientific">Operophtera brumata</name>
    <name type="common">Winter moth</name>
    <name type="synonym">Phalaena brumata</name>
    <dbReference type="NCBI Taxonomy" id="104452"/>
    <lineage>
        <taxon>Eukaryota</taxon>
        <taxon>Metazoa</taxon>
        <taxon>Ecdysozoa</taxon>
        <taxon>Arthropoda</taxon>
        <taxon>Hexapoda</taxon>
        <taxon>Insecta</taxon>
        <taxon>Pterygota</taxon>
        <taxon>Neoptera</taxon>
        <taxon>Endopterygota</taxon>
        <taxon>Lepidoptera</taxon>
        <taxon>Glossata</taxon>
        <taxon>Ditrysia</taxon>
        <taxon>Geometroidea</taxon>
        <taxon>Geometridae</taxon>
        <taxon>Larentiinae</taxon>
        <taxon>Operophtera</taxon>
    </lineage>
</organism>
<dbReference type="EMBL" id="JTDY01003160">
    <property type="protein sequence ID" value="KOB70043.1"/>
    <property type="molecule type" value="Genomic_DNA"/>
</dbReference>
<gene>
    <name evidence="3" type="ORF">OBRU01_16022</name>
</gene>
<proteinExistence type="predicted"/>
<evidence type="ECO:0000256" key="1">
    <source>
        <dbReference type="ARBA" id="ARBA00004123"/>
    </source>
</evidence>